<protein>
    <submittedName>
        <fullName evidence="10">ABC transporter permease/ATP-binding protein</fullName>
    </submittedName>
</protein>
<dbReference type="InterPro" id="IPR003439">
    <property type="entry name" value="ABC_transporter-like_ATP-bd"/>
</dbReference>
<feature type="transmembrane region" description="Helical" evidence="7">
    <location>
        <begin position="139"/>
        <end position="164"/>
    </location>
</feature>
<feature type="domain" description="ABC transmembrane type-1" evidence="9">
    <location>
        <begin position="26"/>
        <end position="314"/>
    </location>
</feature>
<evidence type="ECO:0000259" key="8">
    <source>
        <dbReference type="PROSITE" id="PS50893"/>
    </source>
</evidence>
<dbReference type="InterPro" id="IPR027417">
    <property type="entry name" value="P-loop_NTPase"/>
</dbReference>
<evidence type="ECO:0000256" key="5">
    <source>
        <dbReference type="ARBA" id="ARBA00022989"/>
    </source>
</evidence>
<dbReference type="PROSITE" id="PS50893">
    <property type="entry name" value="ABC_TRANSPORTER_2"/>
    <property type="match status" value="1"/>
</dbReference>
<evidence type="ECO:0000256" key="3">
    <source>
        <dbReference type="ARBA" id="ARBA00022741"/>
    </source>
</evidence>
<comment type="subcellular location">
    <subcellularLocation>
        <location evidence="1">Cell membrane</location>
        <topology evidence="1">Multi-pass membrane protein</topology>
    </subcellularLocation>
</comment>
<dbReference type="Proteomes" id="UP000035021">
    <property type="component" value="Unassembled WGS sequence"/>
</dbReference>
<dbReference type="InterPro" id="IPR039421">
    <property type="entry name" value="Type_1_exporter"/>
</dbReference>
<feature type="transmembrane region" description="Helical" evidence="7">
    <location>
        <begin position="250"/>
        <end position="273"/>
    </location>
</feature>
<feature type="transmembrane region" description="Helical" evidence="7">
    <location>
        <begin position="25"/>
        <end position="53"/>
    </location>
</feature>
<organism evidence="10 11">
    <name type="scientific">Gordonia paraffinivorans NBRC 108238</name>
    <dbReference type="NCBI Taxonomy" id="1223543"/>
    <lineage>
        <taxon>Bacteria</taxon>
        <taxon>Bacillati</taxon>
        <taxon>Actinomycetota</taxon>
        <taxon>Actinomycetes</taxon>
        <taxon>Mycobacteriales</taxon>
        <taxon>Gordoniaceae</taxon>
        <taxon>Gordonia</taxon>
    </lineage>
</organism>
<dbReference type="Gene3D" id="3.40.50.300">
    <property type="entry name" value="P-loop containing nucleotide triphosphate hydrolases"/>
    <property type="match status" value="1"/>
</dbReference>
<keyword evidence="4" id="KW-0067">ATP-binding</keyword>
<accession>A0ABQ0IJ92</accession>
<keyword evidence="5 7" id="KW-1133">Transmembrane helix</keyword>
<keyword evidence="2 7" id="KW-0812">Transmembrane</keyword>
<dbReference type="InterPro" id="IPR011527">
    <property type="entry name" value="ABC1_TM_dom"/>
</dbReference>
<dbReference type="CDD" id="cd18547">
    <property type="entry name" value="ABC_6TM_Tm288_like"/>
    <property type="match status" value="1"/>
</dbReference>
<evidence type="ECO:0000256" key="1">
    <source>
        <dbReference type="ARBA" id="ARBA00004651"/>
    </source>
</evidence>
<evidence type="ECO:0000256" key="7">
    <source>
        <dbReference type="SAM" id="Phobius"/>
    </source>
</evidence>
<proteinExistence type="predicted"/>
<dbReference type="SMART" id="SM00382">
    <property type="entry name" value="AAA"/>
    <property type="match status" value="1"/>
</dbReference>
<dbReference type="Pfam" id="PF00664">
    <property type="entry name" value="ABC_membrane"/>
    <property type="match status" value="1"/>
</dbReference>
<evidence type="ECO:0000256" key="6">
    <source>
        <dbReference type="ARBA" id="ARBA00023136"/>
    </source>
</evidence>
<reference evidence="10 11" key="1">
    <citation type="submission" date="2013-02" db="EMBL/GenBank/DDBJ databases">
        <title>Whole genome shotgun sequence of Gordonia paraffinivorans NBRC 108238.</title>
        <authorList>
            <person name="Isaki-Nakamura S."/>
            <person name="Hosoyama A."/>
            <person name="Tsuchikane K."/>
            <person name="Ando Y."/>
            <person name="Baba S."/>
            <person name="Ohji S."/>
            <person name="Hamada M."/>
            <person name="Tamura T."/>
            <person name="Yamazoe A."/>
            <person name="Yamazaki S."/>
            <person name="Fujita N."/>
        </authorList>
    </citation>
    <scope>NUCLEOTIDE SEQUENCE [LARGE SCALE GENOMIC DNA]</scope>
    <source>
        <strain evidence="10 11">NBRC 108238</strain>
    </source>
</reference>
<comment type="caution">
    <text evidence="10">The sequence shown here is derived from an EMBL/GenBank/DDBJ whole genome shotgun (WGS) entry which is preliminary data.</text>
</comment>
<feature type="transmembrane region" description="Helical" evidence="7">
    <location>
        <begin position="73"/>
        <end position="97"/>
    </location>
</feature>
<dbReference type="PANTHER" id="PTHR43394:SF1">
    <property type="entry name" value="ATP-BINDING CASSETTE SUB-FAMILY B MEMBER 10, MITOCHONDRIAL"/>
    <property type="match status" value="1"/>
</dbReference>
<feature type="transmembrane region" description="Helical" evidence="7">
    <location>
        <begin position="170"/>
        <end position="190"/>
    </location>
</feature>
<dbReference type="InterPro" id="IPR036640">
    <property type="entry name" value="ABC1_TM_sf"/>
</dbReference>
<dbReference type="SUPFAM" id="SSF52540">
    <property type="entry name" value="P-loop containing nucleoside triphosphate hydrolases"/>
    <property type="match status" value="1"/>
</dbReference>
<feature type="domain" description="ABC transporter" evidence="8">
    <location>
        <begin position="355"/>
        <end position="586"/>
    </location>
</feature>
<keyword evidence="3" id="KW-0547">Nucleotide-binding</keyword>
<evidence type="ECO:0000259" key="9">
    <source>
        <dbReference type="PROSITE" id="PS50929"/>
    </source>
</evidence>
<name>A0ABQ0IJ92_9ACTN</name>
<evidence type="ECO:0000313" key="10">
    <source>
        <dbReference type="EMBL" id="GAC83647.1"/>
    </source>
</evidence>
<dbReference type="PROSITE" id="PS50929">
    <property type="entry name" value="ABC_TM1F"/>
    <property type="match status" value="1"/>
</dbReference>
<dbReference type="PANTHER" id="PTHR43394">
    <property type="entry name" value="ATP-DEPENDENT PERMEASE MDL1, MITOCHONDRIAL"/>
    <property type="match status" value="1"/>
</dbReference>
<sequence>MADGTSPQGPLRWMLGQLRFSRRRALAVSALAIAAAVGSVVGPLLFGAITNVIVEGTTGTSGLDWSRLGQLLVIQAAIYVAVAGFTGLQGQLLTVGVQRSIAHLRERIEDKVHRLPLRYFETTQRGALVSKLTAHTDNAATVIAPVLITVPTNLLTLVVVTAVLFLISPLLAMVALAAAPVSAFVSTMVARRARPLLEDRWTTTAALAGHVEEELSTRRMLQANGAEQVALQRFDVLNDRLFDSTRSSQWVAGTLGPLLTAINAVVFVILAVFGGMMVVDGRLSLGAAQVAVLFSQQLISAVRSLAGFVQKIQSGMVSAGKVREVLEEADEEDSGREFAASGVESGGRHRRPPEIVFTDVSFAYQDAEVLHSVSFTIPSGTTTAVVGSTGAGKTTLTNLLQAFYRPTSGSIAIDGEDIAALGAREVRTGMAVVTQDPWLFTGAVRDNIAYGNADEEAIRRALRDGHLEQIVAALPQGIDTVVGQESENLSTGEKQLVAVARVIAASPRILILDEATSAADPRTELLIQRALNRLRRSTTTLVITHRMATAALADQIVVLEDGRVVECGTHTELLAAGGTYARRCGVV</sequence>
<dbReference type="InterPro" id="IPR003593">
    <property type="entry name" value="AAA+_ATPase"/>
</dbReference>
<dbReference type="SUPFAM" id="SSF90123">
    <property type="entry name" value="ABC transporter transmembrane region"/>
    <property type="match status" value="1"/>
</dbReference>
<keyword evidence="6 7" id="KW-0472">Membrane</keyword>
<evidence type="ECO:0000256" key="4">
    <source>
        <dbReference type="ARBA" id="ARBA00022840"/>
    </source>
</evidence>
<gene>
    <name evidence="10" type="ORF">GP2_014_00030</name>
</gene>
<dbReference type="Gene3D" id="1.20.1560.10">
    <property type="entry name" value="ABC transporter type 1, transmembrane domain"/>
    <property type="match status" value="1"/>
</dbReference>
<evidence type="ECO:0000256" key="2">
    <source>
        <dbReference type="ARBA" id="ARBA00022692"/>
    </source>
</evidence>
<evidence type="ECO:0000313" key="11">
    <source>
        <dbReference type="Proteomes" id="UP000035021"/>
    </source>
</evidence>
<dbReference type="Pfam" id="PF00005">
    <property type="entry name" value="ABC_tran"/>
    <property type="match status" value="1"/>
</dbReference>
<keyword evidence="11" id="KW-1185">Reference proteome</keyword>
<dbReference type="EMBL" id="BAOQ01000014">
    <property type="protein sequence ID" value="GAC83647.1"/>
    <property type="molecule type" value="Genomic_DNA"/>
</dbReference>